<dbReference type="AlphaFoldDB" id="A0A6A6VGD6"/>
<feature type="transmembrane region" description="Helical" evidence="6">
    <location>
        <begin position="183"/>
        <end position="204"/>
    </location>
</feature>
<dbReference type="PANTHER" id="PTHR31123:SF4">
    <property type="entry name" value="PROTEIN ALCS"/>
    <property type="match status" value="1"/>
</dbReference>
<evidence type="ECO:0000313" key="8">
    <source>
        <dbReference type="Proteomes" id="UP000799440"/>
    </source>
</evidence>
<dbReference type="PANTHER" id="PTHR31123">
    <property type="entry name" value="ACCUMULATION OF DYADS PROTEIN 2-RELATED"/>
    <property type="match status" value="1"/>
</dbReference>
<keyword evidence="5 6" id="KW-0472">Membrane</keyword>
<evidence type="ECO:0000256" key="4">
    <source>
        <dbReference type="ARBA" id="ARBA00022989"/>
    </source>
</evidence>
<dbReference type="InterPro" id="IPR000791">
    <property type="entry name" value="Gpr1/Fun34/SatP-like"/>
</dbReference>
<dbReference type="InterPro" id="IPR051633">
    <property type="entry name" value="AceTr"/>
</dbReference>
<reference evidence="7" key="1">
    <citation type="journal article" date="2020" name="Stud. Mycol.">
        <title>101 Dothideomycetes genomes: a test case for predicting lifestyles and emergence of pathogens.</title>
        <authorList>
            <person name="Haridas S."/>
            <person name="Albert R."/>
            <person name="Binder M."/>
            <person name="Bloem J."/>
            <person name="Labutti K."/>
            <person name="Salamov A."/>
            <person name="Andreopoulos B."/>
            <person name="Baker S."/>
            <person name="Barry K."/>
            <person name="Bills G."/>
            <person name="Bluhm B."/>
            <person name="Cannon C."/>
            <person name="Castanera R."/>
            <person name="Culley D."/>
            <person name="Daum C."/>
            <person name="Ezra D."/>
            <person name="Gonzalez J."/>
            <person name="Henrissat B."/>
            <person name="Kuo A."/>
            <person name="Liang C."/>
            <person name="Lipzen A."/>
            <person name="Lutzoni F."/>
            <person name="Magnuson J."/>
            <person name="Mondo S."/>
            <person name="Nolan M."/>
            <person name="Ohm R."/>
            <person name="Pangilinan J."/>
            <person name="Park H.-J."/>
            <person name="Ramirez L."/>
            <person name="Alfaro M."/>
            <person name="Sun H."/>
            <person name="Tritt A."/>
            <person name="Yoshinaga Y."/>
            <person name="Zwiers L.-H."/>
            <person name="Turgeon B."/>
            <person name="Goodwin S."/>
            <person name="Spatafora J."/>
            <person name="Crous P."/>
            <person name="Grigoriev I."/>
        </authorList>
    </citation>
    <scope>NUCLEOTIDE SEQUENCE</scope>
    <source>
        <strain evidence="7">CBS 119925</strain>
    </source>
</reference>
<feature type="transmembrane region" description="Helical" evidence="6">
    <location>
        <begin position="113"/>
        <end position="139"/>
    </location>
</feature>
<accession>A0A6A6VGD6</accession>
<evidence type="ECO:0000256" key="6">
    <source>
        <dbReference type="SAM" id="Phobius"/>
    </source>
</evidence>
<evidence type="ECO:0000256" key="2">
    <source>
        <dbReference type="ARBA" id="ARBA00005587"/>
    </source>
</evidence>
<keyword evidence="4 6" id="KW-1133">Transmembrane helix</keyword>
<dbReference type="OrthoDB" id="3648309at2759"/>
<proteinExistence type="inferred from homology"/>
<dbReference type="Pfam" id="PF01184">
    <property type="entry name" value="Gpr1_Fun34_YaaH"/>
    <property type="match status" value="1"/>
</dbReference>
<gene>
    <name evidence="7" type="ORF">M011DRAFT_441382</name>
</gene>
<name>A0A6A6VGD6_9PLEO</name>
<sequence>MHLDATHDTQAALAKLRTAGSVSISPELFEKLYLSPPNEVHGQSHGGSFGNPTPLALIGFLVALTPLSMDLLKWRGASGTGAAGNATIFFFGGMLMLLGGIGEWIIGNTFPFVVFTTFAAFWFGFSATLQPSYNAYALYSTDPSTPTSGLATNGFRSGYAFFLLTITLFVLICLICSLRTNLIFFLIFLSLLLAFPLLAAAYWTLNTGNIALGERLQEAGAACLFVCTLFGWYMFATIMLETLGLGGLPVVDLSNWVKGRGERGRRGKEA</sequence>
<evidence type="ECO:0000256" key="3">
    <source>
        <dbReference type="ARBA" id="ARBA00022692"/>
    </source>
</evidence>
<feature type="transmembrane region" description="Helical" evidence="6">
    <location>
        <begin position="159"/>
        <end position="176"/>
    </location>
</feature>
<dbReference type="EMBL" id="MU006568">
    <property type="protein sequence ID" value="KAF2748849.1"/>
    <property type="molecule type" value="Genomic_DNA"/>
</dbReference>
<evidence type="ECO:0008006" key="9">
    <source>
        <dbReference type="Google" id="ProtNLM"/>
    </source>
</evidence>
<feature type="transmembrane region" description="Helical" evidence="6">
    <location>
        <begin position="55"/>
        <end position="74"/>
    </location>
</feature>
<evidence type="ECO:0000313" key="7">
    <source>
        <dbReference type="EMBL" id="KAF2748849.1"/>
    </source>
</evidence>
<comment type="similarity">
    <text evidence="2">Belongs to the acetate uptake transporter (AceTr) (TC 2.A.96) family.</text>
</comment>
<evidence type="ECO:0000256" key="5">
    <source>
        <dbReference type="ARBA" id="ARBA00023136"/>
    </source>
</evidence>
<keyword evidence="3 6" id="KW-0812">Transmembrane</keyword>
<protein>
    <recommendedName>
        <fullName evidence="9">GPR1/FUN34/YaaH-class plasma membrane protein</fullName>
    </recommendedName>
</protein>
<dbReference type="GO" id="GO:0015123">
    <property type="term" value="F:acetate transmembrane transporter activity"/>
    <property type="evidence" value="ECO:0007669"/>
    <property type="project" value="TreeGrafter"/>
</dbReference>
<feature type="transmembrane region" description="Helical" evidence="6">
    <location>
        <begin position="86"/>
        <end position="106"/>
    </location>
</feature>
<evidence type="ECO:0000256" key="1">
    <source>
        <dbReference type="ARBA" id="ARBA00004141"/>
    </source>
</evidence>
<keyword evidence="8" id="KW-1185">Reference proteome</keyword>
<dbReference type="Proteomes" id="UP000799440">
    <property type="component" value="Unassembled WGS sequence"/>
</dbReference>
<comment type="subcellular location">
    <subcellularLocation>
        <location evidence="1">Membrane</location>
        <topology evidence="1">Multi-pass membrane protein</topology>
    </subcellularLocation>
</comment>
<organism evidence="7 8">
    <name type="scientific">Sporormia fimetaria CBS 119925</name>
    <dbReference type="NCBI Taxonomy" id="1340428"/>
    <lineage>
        <taxon>Eukaryota</taxon>
        <taxon>Fungi</taxon>
        <taxon>Dikarya</taxon>
        <taxon>Ascomycota</taxon>
        <taxon>Pezizomycotina</taxon>
        <taxon>Dothideomycetes</taxon>
        <taxon>Pleosporomycetidae</taxon>
        <taxon>Pleosporales</taxon>
        <taxon>Sporormiaceae</taxon>
        <taxon>Sporormia</taxon>
    </lineage>
</organism>
<dbReference type="GO" id="GO:0005886">
    <property type="term" value="C:plasma membrane"/>
    <property type="evidence" value="ECO:0007669"/>
    <property type="project" value="TreeGrafter"/>
</dbReference>